<name>A0A7W9J899_9ACTN</name>
<accession>A0A7W9J899</accession>
<protein>
    <submittedName>
        <fullName evidence="1">Uncharacterized protein</fullName>
    </submittedName>
</protein>
<dbReference type="EMBL" id="JACHMY010000001">
    <property type="protein sequence ID" value="MBB5837461.1"/>
    <property type="molecule type" value="Genomic_DNA"/>
</dbReference>
<dbReference type="RefSeq" id="WP_184797504.1">
    <property type="nucleotide sequence ID" value="NZ_JACHMY010000001.1"/>
</dbReference>
<proteinExistence type="predicted"/>
<dbReference type="AlphaFoldDB" id="A0A7W9J899"/>
<evidence type="ECO:0000313" key="2">
    <source>
        <dbReference type="Proteomes" id="UP000549971"/>
    </source>
</evidence>
<gene>
    <name evidence="1" type="ORF">HDA39_004195</name>
</gene>
<organism evidence="1 2">
    <name type="scientific">Kribbella italica</name>
    <dbReference type="NCBI Taxonomy" id="1540520"/>
    <lineage>
        <taxon>Bacteria</taxon>
        <taxon>Bacillati</taxon>
        <taxon>Actinomycetota</taxon>
        <taxon>Actinomycetes</taxon>
        <taxon>Propionibacteriales</taxon>
        <taxon>Kribbellaceae</taxon>
        <taxon>Kribbella</taxon>
    </lineage>
</organism>
<sequence>MSDELAAHIQAVVAAAPPLTDEQLNTIVSILAPTPVTAPGRTRIKAAMGGPKLNHYAAEAAA</sequence>
<dbReference type="Proteomes" id="UP000549971">
    <property type="component" value="Unassembled WGS sequence"/>
</dbReference>
<evidence type="ECO:0000313" key="1">
    <source>
        <dbReference type="EMBL" id="MBB5837461.1"/>
    </source>
</evidence>
<keyword evidence="2" id="KW-1185">Reference proteome</keyword>
<reference evidence="1 2" key="1">
    <citation type="submission" date="2020-08" db="EMBL/GenBank/DDBJ databases">
        <title>Sequencing the genomes of 1000 actinobacteria strains.</title>
        <authorList>
            <person name="Klenk H.-P."/>
        </authorList>
    </citation>
    <scope>NUCLEOTIDE SEQUENCE [LARGE SCALE GENOMIC DNA]</scope>
    <source>
        <strain evidence="1 2">DSM 28967</strain>
    </source>
</reference>
<comment type="caution">
    <text evidence="1">The sequence shown here is derived from an EMBL/GenBank/DDBJ whole genome shotgun (WGS) entry which is preliminary data.</text>
</comment>